<reference evidence="1 2" key="1">
    <citation type="submission" date="2020-08" db="EMBL/GenBank/DDBJ databases">
        <title>A novel species.</title>
        <authorList>
            <person name="Gao J."/>
        </authorList>
    </citation>
    <scope>NUCLEOTIDE SEQUENCE [LARGE SCALE GENOMIC DNA]</scope>
    <source>
        <strain evidence="1 2">CRPJ-33</strain>
    </source>
</reference>
<dbReference type="Proteomes" id="UP000516230">
    <property type="component" value="Chromosome"/>
</dbReference>
<gene>
    <name evidence="1" type="ORF">IAG43_01270</name>
</gene>
<dbReference type="SUPFAM" id="SSF55961">
    <property type="entry name" value="Bet v1-like"/>
    <property type="match status" value="1"/>
</dbReference>
<dbReference type="InterPro" id="IPR019587">
    <property type="entry name" value="Polyketide_cyclase/dehydratase"/>
</dbReference>
<protein>
    <submittedName>
        <fullName evidence="1">SRPBCC family protein</fullName>
    </submittedName>
</protein>
<proteinExistence type="predicted"/>
<dbReference type="Gene3D" id="3.30.530.20">
    <property type="match status" value="1"/>
</dbReference>
<dbReference type="EMBL" id="CP060825">
    <property type="protein sequence ID" value="QNP61687.1"/>
    <property type="molecule type" value="Genomic_DNA"/>
</dbReference>
<dbReference type="InterPro" id="IPR023393">
    <property type="entry name" value="START-like_dom_sf"/>
</dbReference>
<evidence type="ECO:0000313" key="2">
    <source>
        <dbReference type="Proteomes" id="UP000516230"/>
    </source>
</evidence>
<dbReference type="AlphaFoldDB" id="A0A7H0HMC1"/>
<name>A0A7H0HMC1_9ACTN</name>
<organism evidence="1 2">
    <name type="scientific">Streptomyces genisteinicus</name>
    <dbReference type="NCBI Taxonomy" id="2768068"/>
    <lineage>
        <taxon>Bacteria</taxon>
        <taxon>Bacillati</taxon>
        <taxon>Actinomycetota</taxon>
        <taxon>Actinomycetes</taxon>
        <taxon>Kitasatosporales</taxon>
        <taxon>Streptomycetaceae</taxon>
        <taxon>Streptomyces</taxon>
    </lineage>
</organism>
<keyword evidence="2" id="KW-1185">Reference proteome</keyword>
<dbReference type="KEGG" id="sgj:IAG43_01270"/>
<sequence length="132" mass="14468">MTVLTLRARGPAAAGVVWARYVFPARWATWSPGIAAVRTDGDRIAPGLRGTVVSRLGFSVAFVVEFVVESVDEEEREWSWRVSAGPLRMRLHHAVHDDGGGAATTLRLEGPALVVAAYSLPARWALHRLVRR</sequence>
<evidence type="ECO:0000313" key="1">
    <source>
        <dbReference type="EMBL" id="QNP61687.1"/>
    </source>
</evidence>
<dbReference type="RefSeq" id="WP_187738892.1">
    <property type="nucleotide sequence ID" value="NZ_CP060825.1"/>
</dbReference>
<dbReference type="Pfam" id="PF10604">
    <property type="entry name" value="Polyketide_cyc2"/>
    <property type="match status" value="1"/>
</dbReference>
<accession>A0A7H0HMC1</accession>